<dbReference type="EMBL" id="CP009574">
    <property type="protein sequence ID" value="AIT08661.1"/>
    <property type="molecule type" value="Genomic_DNA"/>
</dbReference>
<dbReference type="Pfam" id="PF00719">
    <property type="entry name" value="Pyrophosphatase"/>
    <property type="match status" value="1"/>
</dbReference>
<keyword evidence="8" id="KW-1185">Reference proteome</keyword>
<accession>A0A097EM67</accession>
<evidence type="ECO:0000256" key="6">
    <source>
        <dbReference type="HAMAP-Rule" id="MF_00209"/>
    </source>
</evidence>
<name>A0A097EM67_9GAMM</name>
<dbReference type="NCBIfam" id="NF002317">
    <property type="entry name" value="PRK01250.1"/>
    <property type="match status" value="1"/>
</dbReference>
<organism evidence="7 8">
    <name type="scientific">Candidatus Francisella endociliophora</name>
    <dbReference type="NCBI Taxonomy" id="653937"/>
    <lineage>
        <taxon>Bacteria</taxon>
        <taxon>Pseudomonadati</taxon>
        <taxon>Pseudomonadota</taxon>
        <taxon>Gammaproteobacteria</taxon>
        <taxon>Thiotrichales</taxon>
        <taxon>Francisellaceae</taxon>
        <taxon>Francisella</taxon>
    </lineage>
</organism>
<dbReference type="STRING" id="1547445.LO80_00830"/>
<proteinExistence type="inferred from homology"/>
<dbReference type="FunFam" id="3.90.80.10:FF:000001">
    <property type="entry name" value="Inorganic pyrophosphatase"/>
    <property type="match status" value="1"/>
</dbReference>
<dbReference type="AlphaFoldDB" id="A0A097EM67"/>
<dbReference type="PANTHER" id="PTHR10286">
    <property type="entry name" value="INORGANIC PYROPHOSPHATASE"/>
    <property type="match status" value="1"/>
</dbReference>
<gene>
    <name evidence="6" type="primary">ppa</name>
    <name evidence="7" type="ORF">LO80_00830</name>
</gene>
<sequence>MLKNIPCGKDVPNDFNVVIEIPQDSDPIKYEFDKDSNMIVVDRFMSSTMRYPANYGFVPNTLYDDGDPIDVLVLSPYPLAVGCVINCRAVGVFKMEDDGGVDAKIIAVPSSKLTKEYDHINDIEDLPKHLTQKIEHFFTHYKDLDSGKWVKVDGWDNAAFARQEIEKSVKNYK</sequence>
<dbReference type="HAMAP" id="MF_00209">
    <property type="entry name" value="Inorganic_PPase"/>
    <property type="match status" value="1"/>
</dbReference>
<keyword evidence="3 6" id="KW-0479">Metal-binding</keyword>
<feature type="binding site" evidence="6">
    <location>
        <position position="141"/>
    </location>
    <ligand>
        <name>substrate</name>
    </ligand>
</feature>
<keyword evidence="5 6" id="KW-0460">Magnesium</keyword>
<evidence type="ECO:0000256" key="3">
    <source>
        <dbReference type="ARBA" id="ARBA00022723"/>
    </source>
</evidence>
<dbReference type="RefSeq" id="WP_040007672.1">
    <property type="nucleotide sequence ID" value="NZ_CP009574.1"/>
</dbReference>
<dbReference type="PROSITE" id="PS00387">
    <property type="entry name" value="PPASE"/>
    <property type="match status" value="1"/>
</dbReference>
<comment type="subunit">
    <text evidence="6">Homohexamer.</text>
</comment>
<dbReference type="Gene3D" id="3.90.80.10">
    <property type="entry name" value="Inorganic pyrophosphatase"/>
    <property type="match status" value="1"/>
</dbReference>
<comment type="function">
    <text evidence="6">Catalyzes the hydrolysis of inorganic pyrophosphate (PPi) forming two phosphate ions.</text>
</comment>
<feature type="binding site" evidence="6">
    <location>
        <position position="102"/>
    </location>
    <ligand>
        <name>Mg(2+)</name>
        <dbReference type="ChEBI" id="CHEBI:18420"/>
        <label>1</label>
    </ligand>
</feature>
<dbReference type="GO" id="GO:0005737">
    <property type="term" value="C:cytoplasm"/>
    <property type="evidence" value="ECO:0007669"/>
    <property type="project" value="UniProtKB-SubCell"/>
</dbReference>
<evidence type="ECO:0000313" key="7">
    <source>
        <dbReference type="EMBL" id="AIT08661.1"/>
    </source>
</evidence>
<dbReference type="GO" id="GO:0004427">
    <property type="term" value="F:inorganic diphosphate phosphatase activity"/>
    <property type="evidence" value="ECO:0007669"/>
    <property type="project" value="UniProtKB-UniRule"/>
</dbReference>
<feature type="binding site" evidence="6">
    <location>
        <position position="70"/>
    </location>
    <ligand>
        <name>Mg(2+)</name>
        <dbReference type="ChEBI" id="CHEBI:18420"/>
        <label>1</label>
    </ligand>
</feature>
<feature type="binding site" evidence="6">
    <location>
        <position position="29"/>
    </location>
    <ligand>
        <name>substrate</name>
    </ligand>
</feature>
<feature type="binding site" evidence="6">
    <location>
        <position position="65"/>
    </location>
    <ligand>
        <name>Mg(2+)</name>
        <dbReference type="ChEBI" id="CHEBI:18420"/>
        <label>1</label>
    </ligand>
</feature>
<protein>
    <recommendedName>
        <fullName evidence="6">Inorganic pyrophosphatase</fullName>
        <ecNumber evidence="6">3.6.1.1</ecNumber>
    </recommendedName>
    <alternativeName>
        <fullName evidence="6">Pyrophosphate phospho-hydrolase</fullName>
        <shortName evidence="6">PPase</shortName>
    </alternativeName>
</protein>
<dbReference type="InterPro" id="IPR008162">
    <property type="entry name" value="Pyrophosphatase"/>
</dbReference>
<evidence type="ECO:0000256" key="4">
    <source>
        <dbReference type="ARBA" id="ARBA00022801"/>
    </source>
</evidence>
<keyword evidence="2 6" id="KW-0963">Cytoplasm</keyword>
<evidence type="ECO:0000313" key="8">
    <source>
        <dbReference type="Proteomes" id="UP000029672"/>
    </source>
</evidence>
<comment type="catalytic activity">
    <reaction evidence="6">
        <text>diphosphate + H2O = 2 phosphate + H(+)</text>
        <dbReference type="Rhea" id="RHEA:24576"/>
        <dbReference type="ChEBI" id="CHEBI:15377"/>
        <dbReference type="ChEBI" id="CHEBI:15378"/>
        <dbReference type="ChEBI" id="CHEBI:33019"/>
        <dbReference type="ChEBI" id="CHEBI:43474"/>
        <dbReference type="EC" id="3.6.1.1"/>
    </reaction>
</comment>
<dbReference type="SUPFAM" id="SSF50324">
    <property type="entry name" value="Inorganic pyrophosphatase"/>
    <property type="match status" value="1"/>
</dbReference>
<dbReference type="KEGG" id="frf:LO80_00830"/>
<comment type="similarity">
    <text evidence="6">Belongs to the PPase family.</text>
</comment>
<reference evidence="7 8" key="1">
    <citation type="submission" date="2014-10" db="EMBL/GenBank/DDBJ databases">
        <title>Whole genome sequence of Francisella endociliophora strain FSC1006, isolated from a laboratory culture of the marine ciliate Euplotes raikovi.</title>
        <authorList>
            <person name="Granberg M."/>
            <person name="Backman S."/>
            <person name="Lundmark E."/>
            <person name="Nilsson E."/>
            <person name="Karlsson E."/>
            <person name="Thelaus J."/>
            <person name="Ohrman C."/>
            <person name="Larkeryd A."/>
            <person name="Stenberg P."/>
        </authorList>
    </citation>
    <scope>NUCLEOTIDE SEQUENCE [LARGE SCALE GENOMIC DNA]</scope>
    <source>
        <strain evidence="7 8">FSC1006</strain>
    </source>
</reference>
<evidence type="ECO:0000256" key="1">
    <source>
        <dbReference type="ARBA" id="ARBA00001946"/>
    </source>
</evidence>
<dbReference type="OrthoDB" id="5187599at2"/>
<evidence type="ECO:0000256" key="5">
    <source>
        <dbReference type="ARBA" id="ARBA00022842"/>
    </source>
</evidence>
<dbReference type="CDD" id="cd00412">
    <property type="entry name" value="pyrophosphatase"/>
    <property type="match status" value="1"/>
</dbReference>
<dbReference type="GO" id="GO:0006796">
    <property type="term" value="P:phosphate-containing compound metabolic process"/>
    <property type="evidence" value="ECO:0007669"/>
    <property type="project" value="InterPro"/>
</dbReference>
<feature type="binding site" evidence="6">
    <location>
        <position position="55"/>
    </location>
    <ligand>
        <name>substrate</name>
    </ligand>
</feature>
<feature type="binding site" evidence="6">
    <location>
        <position position="43"/>
    </location>
    <ligand>
        <name>substrate</name>
    </ligand>
</feature>
<evidence type="ECO:0000256" key="2">
    <source>
        <dbReference type="ARBA" id="ARBA00022490"/>
    </source>
</evidence>
<comment type="subcellular location">
    <subcellularLocation>
        <location evidence="6">Cytoplasm</location>
    </subcellularLocation>
</comment>
<dbReference type="InterPro" id="IPR036649">
    <property type="entry name" value="Pyrophosphatase_sf"/>
</dbReference>
<comment type="cofactor">
    <cofactor evidence="1 6">
        <name>Mg(2+)</name>
        <dbReference type="ChEBI" id="CHEBI:18420"/>
    </cofactor>
</comment>
<dbReference type="Proteomes" id="UP000029672">
    <property type="component" value="Chromosome"/>
</dbReference>
<dbReference type="GO" id="GO:0000287">
    <property type="term" value="F:magnesium ion binding"/>
    <property type="evidence" value="ECO:0007669"/>
    <property type="project" value="UniProtKB-UniRule"/>
</dbReference>
<dbReference type="EC" id="3.6.1.1" evidence="6"/>
<feature type="binding site" evidence="6">
    <location>
        <position position="70"/>
    </location>
    <ligand>
        <name>Mg(2+)</name>
        <dbReference type="ChEBI" id="CHEBI:18420"/>
        <label>2</label>
    </ligand>
</feature>
<dbReference type="HOGENOM" id="CLU_073198_1_0_6"/>
<keyword evidence="4 6" id="KW-0378">Hydrolase</keyword>
<dbReference type="eggNOG" id="COG0221">
    <property type="taxonomic scope" value="Bacteria"/>
</dbReference>